<dbReference type="Gene3D" id="3.30.300.20">
    <property type="match status" value="1"/>
</dbReference>
<dbReference type="PROSITE" id="PS50823">
    <property type="entry name" value="KH_TYPE_2"/>
    <property type="match status" value="1"/>
</dbReference>
<evidence type="ECO:0000256" key="4">
    <source>
        <dbReference type="ARBA" id="ARBA00022884"/>
    </source>
</evidence>
<dbReference type="InterPro" id="IPR005662">
    <property type="entry name" value="GTPase_Era-like"/>
</dbReference>
<feature type="region of interest" description="G1" evidence="7">
    <location>
        <begin position="13"/>
        <end position="20"/>
    </location>
</feature>
<feature type="binding site" evidence="6">
    <location>
        <begin position="128"/>
        <end position="131"/>
    </location>
    <ligand>
        <name>GTP</name>
        <dbReference type="ChEBI" id="CHEBI:37565"/>
    </ligand>
</feature>
<protein>
    <recommendedName>
        <fullName evidence="2 6">GTPase Era</fullName>
    </recommendedName>
</protein>
<dbReference type="NCBIfam" id="TIGR00436">
    <property type="entry name" value="era"/>
    <property type="match status" value="1"/>
</dbReference>
<organism evidence="12 13">
    <name type="scientific">Pendulispora albinea</name>
    <dbReference type="NCBI Taxonomy" id="2741071"/>
    <lineage>
        <taxon>Bacteria</taxon>
        <taxon>Pseudomonadati</taxon>
        <taxon>Myxococcota</taxon>
        <taxon>Myxococcia</taxon>
        <taxon>Myxococcales</taxon>
        <taxon>Sorangiineae</taxon>
        <taxon>Pendulisporaceae</taxon>
        <taxon>Pendulispora</taxon>
    </lineage>
</organism>
<gene>
    <name evidence="6 12" type="primary">era</name>
    <name evidence="12" type="ORF">LZC94_24325</name>
</gene>
<dbReference type="InterPro" id="IPR030388">
    <property type="entry name" value="G_ERA_dom"/>
</dbReference>
<feature type="binding site" evidence="6">
    <location>
        <begin position="60"/>
        <end position="64"/>
    </location>
    <ligand>
        <name>GTP</name>
        <dbReference type="ChEBI" id="CHEBI:37565"/>
    </ligand>
</feature>
<comment type="similarity">
    <text evidence="1 6 7 8">Belongs to the TRAFAC class TrmE-Era-EngA-EngB-Septin-like GTPase superfamily. Era GTPase family.</text>
</comment>
<dbReference type="Gene3D" id="3.40.50.300">
    <property type="entry name" value="P-loop containing nucleotide triphosphate hydrolases"/>
    <property type="match status" value="1"/>
</dbReference>
<name>A0ABZ2LJ49_9BACT</name>
<feature type="region of interest" description="G4" evidence="7">
    <location>
        <begin position="128"/>
        <end position="131"/>
    </location>
</feature>
<sequence>MPHLRVGTVALVGRPNVGKSTLLNAMLGERIAIVSHHPQTTRDRILGVLTQPDAQFVFLDTPGLHAAKSKLGARMNHEAREAARDADVVVFVTSVGVEPAPGVGRFDAALLGQIRDASPKTPVVLVINKVDRVADKSALIAVLQAYAEAFPFAALVPISAKKHDGLERVLSEVKKLLPEDQPLYEADTLTDRPLRFLVAEFVREQILRATREEVPHGVAVVVDRFDESGKVPKIELSVHVDREGHKKILVGKQGAVLKEVGSRARARVEALMGRQVHLAIWVRVTPGWYESDRGLREMGYIGGADTTAPERGRDSEDPR</sequence>
<dbReference type="SUPFAM" id="SSF54814">
    <property type="entry name" value="Prokaryotic type KH domain (KH-domain type II)"/>
    <property type="match status" value="1"/>
</dbReference>
<evidence type="ECO:0000256" key="3">
    <source>
        <dbReference type="ARBA" id="ARBA00022741"/>
    </source>
</evidence>
<feature type="region of interest" description="G2" evidence="7">
    <location>
        <begin position="39"/>
        <end position="43"/>
    </location>
</feature>
<keyword evidence="6" id="KW-0690">Ribosome biogenesis</keyword>
<evidence type="ECO:0000256" key="1">
    <source>
        <dbReference type="ARBA" id="ARBA00007921"/>
    </source>
</evidence>
<dbReference type="NCBIfam" id="TIGR00231">
    <property type="entry name" value="small_GTP"/>
    <property type="match status" value="1"/>
</dbReference>
<dbReference type="CDD" id="cd04163">
    <property type="entry name" value="Era"/>
    <property type="match status" value="1"/>
</dbReference>
<feature type="region of interest" description="G5" evidence="7">
    <location>
        <begin position="158"/>
        <end position="160"/>
    </location>
</feature>
<keyword evidence="6" id="KW-1003">Cell membrane</keyword>
<dbReference type="PANTHER" id="PTHR42698">
    <property type="entry name" value="GTPASE ERA"/>
    <property type="match status" value="1"/>
</dbReference>
<dbReference type="InterPro" id="IPR027417">
    <property type="entry name" value="P-loop_NTPase"/>
</dbReference>
<feature type="domain" description="KH type-2" evidence="10">
    <location>
        <begin position="202"/>
        <end position="286"/>
    </location>
</feature>
<feature type="compositionally biased region" description="Basic and acidic residues" evidence="9">
    <location>
        <begin position="308"/>
        <end position="319"/>
    </location>
</feature>
<comment type="subunit">
    <text evidence="6">Monomer.</text>
</comment>
<comment type="function">
    <text evidence="6">An essential GTPase that binds both GDP and GTP, with rapid nucleotide exchange. Plays a role in 16S rRNA processing and 30S ribosomal subunit biogenesis and possibly also in cell cycle regulation and energy metabolism.</text>
</comment>
<keyword evidence="5 6" id="KW-0342">GTP-binding</keyword>
<dbReference type="PANTHER" id="PTHR42698:SF1">
    <property type="entry name" value="GTPASE ERA, MITOCHONDRIAL"/>
    <property type="match status" value="1"/>
</dbReference>
<reference evidence="12 13" key="1">
    <citation type="submission" date="2021-12" db="EMBL/GenBank/DDBJ databases">
        <title>Discovery of the Pendulisporaceae a myxobacterial family with distinct sporulation behavior and unique specialized metabolism.</title>
        <authorList>
            <person name="Garcia R."/>
            <person name="Popoff A."/>
            <person name="Bader C.D."/>
            <person name="Loehr J."/>
            <person name="Walesch S."/>
            <person name="Walt C."/>
            <person name="Boldt J."/>
            <person name="Bunk B."/>
            <person name="Haeckl F.J.F.P.J."/>
            <person name="Gunesch A.P."/>
            <person name="Birkelbach J."/>
            <person name="Nuebel U."/>
            <person name="Pietschmann T."/>
            <person name="Bach T."/>
            <person name="Mueller R."/>
        </authorList>
    </citation>
    <scope>NUCLEOTIDE SEQUENCE [LARGE SCALE GENOMIC DNA]</scope>
    <source>
        <strain evidence="12 13">MSr11954</strain>
    </source>
</reference>
<dbReference type="InterPro" id="IPR006073">
    <property type="entry name" value="GTP-bd"/>
</dbReference>
<dbReference type="InterPro" id="IPR004044">
    <property type="entry name" value="KH_dom_type_2"/>
</dbReference>
<dbReference type="PROSITE" id="PS51713">
    <property type="entry name" value="G_ERA"/>
    <property type="match status" value="1"/>
</dbReference>
<proteinExistence type="inferred from homology"/>
<evidence type="ECO:0000256" key="5">
    <source>
        <dbReference type="ARBA" id="ARBA00023134"/>
    </source>
</evidence>
<evidence type="ECO:0000256" key="2">
    <source>
        <dbReference type="ARBA" id="ARBA00020484"/>
    </source>
</evidence>
<dbReference type="RefSeq" id="WP_394820616.1">
    <property type="nucleotide sequence ID" value="NZ_CP089984.1"/>
</dbReference>
<evidence type="ECO:0000256" key="8">
    <source>
        <dbReference type="RuleBase" id="RU003761"/>
    </source>
</evidence>
<dbReference type="HAMAP" id="MF_00367">
    <property type="entry name" value="GTPase_Era"/>
    <property type="match status" value="1"/>
</dbReference>
<evidence type="ECO:0000259" key="10">
    <source>
        <dbReference type="PROSITE" id="PS50823"/>
    </source>
</evidence>
<evidence type="ECO:0000256" key="7">
    <source>
        <dbReference type="PROSITE-ProRule" id="PRU01050"/>
    </source>
</evidence>
<keyword evidence="6" id="KW-0699">rRNA-binding</keyword>
<accession>A0ABZ2LJ49</accession>
<feature type="region of interest" description="G3" evidence="7">
    <location>
        <begin position="60"/>
        <end position="63"/>
    </location>
</feature>
<feature type="domain" description="Era-type G" evidence="11">
    <location>
        <begin position="5"/>
        <end position="179"/>
    </location>
</feature>
<comment type="subcellular location">
    <subcellularLocation>
        <location evidence="6">Cytoplasm</location>
    </subcellularLocation>
    <subcellularLocation>
        <location evidence="6">Cell membrane</location>
        <topology evidence="6">Peripheral membrane protein</topology>
    </subcellularLocation>
</comment>
<dbReference type="NCBIfam" id="NF000908">
    <property type="entry name" value="PRK00089.1"/>
    <property type="match status" value="1"/>
</dbReference>
<feature type="region of interest" description="Disordered" evidence="9">
    <location>
        <begin position="300"/>
        <end position="319"/>
    </location>
</feature>
<keyword evidence="6" id="KW-0472">Membrane</keyword>
<dbReference type="InterPro" id="IPR015946">
    <property type="entry name" value="KH_dom-like_a/b"/>
</dbReference>
<evidence type="ECO:0000313" key="12">
    <source>
        <dbReference type="EMBL" id="WXB10999.1"/>
    </source>
</evidence>
<dbReference type="Proteomes" id="UP001370348">
    <property type="component" value="Chromosome"/>
</dbReference>
<keyword evidence="3 6" id="KW-0547">Nucleotide-binding</keyword>
<evidence type="ECO:0000256" key="6">
    <source>
        <dbReference type="HAMAP-Rule" id="MF_00367"/>
    </source>
</evidence>
<dbReference type="Pfam" id="PF01926">
    <property type="entry name" value="MMR_HSR1"/>
    <property type="match status" value="1"/>
</dbReference>
<dbReference type="CDD" id="cd22534">
    <property type="entry name" value="KH-II_Era"/>
    <property type="match status" value="1"/>
</dbReference>
<dbReference type="InterPro" id="IPR005225">
    <property type="entry name" value="Small_GTP-bd"/>
</dbReference>
<dbReference type="Pfam" id="PF07650">
    <property type="entry name" value="KH_2"/>
    <property type="match status" value="1"/>
</dbReference>
<dbReference type="PRINTS" id="PR00326">
    <property type="entry name" value="GTP1OBG"/>
</dbReference>
<feature type="binding site" evidence="6">
    <location>
        <begin position="13"/>
        <end position="20"/>
    </location>
    <ligand>
        <name>GTP</name>
        <dbReference type="ChEBI" id="CHEBI:37565"/>
    </ligand>
</feature>
<evidence type="ECO:0000313" key="13">
    <source>
        <dbReference type="Proteomes" id="UP001370348"/>
    </source>
</evidence>
<keyword evidence="6" id="KW-0963">Cytoplasm</keyword>
<dbReference type="EMBL" id="CP089984">
    <property type="protein sequence ID" value="WXB10999.1"/>
    <property type="molecule type" value="Genomic_DNA"/>
</dbReference>
<dbReference type="SUPFAM" id="SSF52540">
    <property type="entry name" value="P-loop containing nucleoside triphosphate hydrolases"/>
    <property type="match status" value="1"/>
</dbReference>
<evidence type="ECO:0000259" key="11">
    <source>
        <dbReference type="PROSITE" id="PS51713"/>
    </source>
</evidence>
<dbReference type="InterPro" id="IPR009019">
    <property type="entry name" value="KH_sf_prok-type"/>
</dbReference>
<evidence type="ECO:0000256" key="9">
    <source>
        <dbReference type="SAM" id="MobiDB-lite"/>
    </source>
</evidence>
<keyword evidence="4 6" id="KW-0694">RNA-binding</keyword>
<keyword evidence="13" id="KW-1185">Reference proteome</keyword>